<dbReference type="InParanoid" id="D8M902"/>
<dbReference type="InterPro" id="IPR001005">
    <property type="entry name" value="SANT/Myb"/>
</dbReference>
<evidence type="ECO:0000313" key="3">
    <source>
        <dbReference type="Proteomes" id="UP000008312"/>
    </source>
</evidence>
<dbReference type="OMA" id="WITEDIR"/>
<name>D8M902_BLAHO</name>
<sequence length="142" mass="17158">MEEEKKFVSREEWRKEMRKTFCKKDMIDEEGNLVKEYFHLKKLKTWTLAEEKLLIEGIQKYGVGEWERIRRDFLSDWITEDIRLKACRLFGIQRIELYNGFKGSLDEINVEYEKNKKIGMKEGLWVGNVLIDKRFGLLCKQN</sequence>
<dbReference type="SUPFAM" id="SSF46689">
    <property type="entry name" value="Homeodomain-like"/>
    <property type="match status" value="1"/>
</dbReference>
<gene>
    <name evidence="2" type="ORF">GSBLH_T00004263001</name>
</gene>
<dbReference type="Proteomes" id="UP000008312">
    <property type="component" value="Unassembled WGS sequence"/>
</dbReference>
<reference evidence="2" key="1">
    <citation type="submission" date="2010-02" db="EMBL/GenBank/DDBJ databases">
        <title>Sequencing and annotation of the Blastocystis hominis genome.</title>
        <authorList>
            <person name="Wincker P."/>
        </authorList>
    </citation>
    <scope>NUCLEOTIDE SEQUENCE</scope>
    <source>
        <strain evidence="2">Singapore isolate B</strain>
    </source>
</reference>
<dbReference type="EMBL" id="FN668688">
    <property type="protein sequence ID" value="CBK24541.2"/>
    <property type="molecule type" value="Genomic_DNA"/>
</dbReference>
<evidence type="ECO:0000313" key="2">
    <source>
        <dbReference type="EMBL" id="CBK24541.2"/>
    </source>
</evidence>
<organism evidence="2">
    <name type="scientific">Blastocystis hominis</name>
    <dbReference type="NCBI Taxonomy" id="12968"/>
    <lineage>
        <taxon>Eukaryota</taxon>
        <taxon>Sar</taxon>
        <taxon>Stramenopiles</taxon>
        <taxon>Bigyra</taxon>
        <taxon>Opalozoa</taxon>
        <taxon>Opalinata</taxon>
        <taxon>Blastocystidae</taxon>
        <taxon>Blastocystis</taxon>
    </lineage>
</organism>
<keyword evidence="3" id="KW-1185">Reference proteome</keyword>
<proteinExistence type="predicted"/>
<protein>
    <recommendedName>
        <fullName evidence="1">Myb-like domain-containing protein</fullName>
    </recommendedName>
</protein>
<dbReference type="SMART" id="SM00717">
    <property type="entry name" value="SANT"/>
    <property type="match status" value="1"/>
</dbReference>
<accession>D8M902</accession>
<dbReference type="InterPro" id="IPR009057">
    <property type="entry name" value="Homeodomain-like_sf"/>
</dbReference>
<dbReference type="AlphaFoldDB" id="D8M902"/>
<feature type="domain" description="Myb-like" evidence="1">
    <location>
        <begin position="42"/>
        <end position="92"/>
    </location>
</feature>
<dbReference type="Gene3D" id="1.10.10.60">
    <property type="entry name" value="Homeodomain-like"/>
    <property type="match status" value="1"/>
</dbReference>
<dbReference type="RefSeq" id="XP_012898589.1">
    <property type="nucleotide sequence ID" value="XM_013043135.1"/>
</dbReference>
<dbReference type="OrthoDB" id="608866at2759"/>
<dbReference type="GeneID" id="24921299"/>
<evidence type="ECO:0000259" key="1">
    <source>
        <dbReference type="SMART" id="SM00717"/>
    </source>
</evidence>